<evidence type="ECO:0000256" key="17">
    <source>
        <dbReference type="SAM" id="MobiDB-lite"/>
    </source>
</evidence>
<dbReference type="Gene3D" id="3.30.420.10">
    <property type="entry name" value="Ribonuclease H-like superfamily/Ribonuclease H"/>
    <property type="match status" value="1"/>
</dbReference>
<dbReference type="GO" id="GO:0030145">
    <property type="term" value="F:manganese ion binding"/>
    <property type="evidence" value="ECO:0007669"/>
    <property type="project" value="UniProtKB-UniRule"/>
</dbReference>
<dbReference type="InterPro" id="IPR012337">
    <property type="entry name" value="RNaseH-like_sf"/>
</dbReference>
<dbReference type="InterPro" id="IPR022898">
    <property type="entry name" value="RNase_HII"/>
</dbReference>
<dbReference type="GO" id="GO:0003723">
    <property type="term" value="F:RNA binding"/>
    <property type="evidence" value="ECO:0007669"/>
    <property type="project" value="UniProtKB-UniRule"/>
</dbReference>
<dbReference type="EMBL" id="JACHMG010000001">
    <property type="protein sequence ID" value="MBB4685293.1"/>
    <property type="molecule type" value="Genomic_DNA"/>
</dbReference>
<dbReference type="GO" id="GO:0032299">
    <property type="term" value="C:ribonuclease H2 complex"/>
    <property type="evidence" value="ECO:0007669"/>
    <property type="project" value="TreeGrafter"/>
</dbReference>
<keyword evidence="11 14" id="KW-0255">Endonuclease</keyword>
<proteinExistence type="inferred from homology"/>
<accession>A0A840IU24</accession>
<evidence type="ECO:0000256" key="10">
    <source>
        <dbReference type="ARBA" id="ARBA00022723"/>
    </source>
</evidence>
<evidence type="ECO:0000256" key="14">
    <source>
        <dbReference type="HAMAP-Rule" id="MF_00052"/>
    </source>
</evidence>
<comment type="cofactor">
    <cofactor evidence="2">
        <name>Mg(2+)</name>
        <dbReference type="ChEBI" id="CHEBI:18420"/>
    </cofactor>
</comment>
<dbReference type="PROSITE" id="PS51975">
    <property type="entry name" value="RNASE_H_2"/>
    <property type="match status" value="1"/>
</dbReference>
<dbReference type="InterPro" id="IPR036397">
    <property type="entry name" value="RNaseH_sf"/>
</dbReference>
<dbReference type="GO" id="GO:0006298">
    <property type="term" value="P:mismatch repair"/>
    <property type="evidence" value="ECO:0007669"/>
    <property type="project" value="TreeGrafter"/>
</dbReference>
<evidence type="ECO:0000259" key="18">
    <source>
        <dbReference type="PROSITE" id="PS51975"/>
    </source>
</evidence>
<reference evidence="19 20" key="1">
    <citation type="submission" date="2020-08" db="EMBL/GenBank/DDBJ databases">
        <title>Sequencing the genomes of 1000 actinobacteria strains.</title>
        <authorList>
            <person name="Klenk H.-P."/>
        </authorList>
    </citation>
    <scope>NUCLEOTIDE SEQUENCE [LARGE SCALE GENOMIC DNA]</scope>
    <source>
        <strain evidence="19 20">DSM 45859</strain>
    </source>
</reference>
<keyword evidence="9 14" id="KW-0540">Nuclease</keyword>
<dbReference type="PANTHER" id="PTHR10954">
    <property type="entry name" value="RIBONUCLEASE H2 SUBUNIT A"/>
    <property type="match status" value="1"/>
</dbReference>
<evidence type="ECO:0000256" key="16">
    <source>
        <dbReference type="RuleBase" id="RU003515"/>
    </source>
</evidence>
<keyword evidence="8 14" id="KW-0963">Cytoplasm</keyword>
<evidence type="ECO:0000256" key="9">
    <source>
        <dbReference type="ARBA" id="ARBA00022722"/>
    </source>
</evidence>
<evidence type="ECO:0000313" key="19">
    <source>
        <dbReference type="EMBL" id="MBB4685293.1"/>
    </source>
</evidence>
<evidence type="ECO:0000256" key="4">
    <source>
        <dbReference type="ARBA" id="ARBA00004496"/>
    </source>
</evidence>
<feature type="region of interest" description="Disordered" evidence="17">
    <location>
        <begin position="248"/>
        <end position="281"/>
    </location>
</feature>
<comment type="similarity">
    <text evidence="5 14 16">Belongs to the RNase HII family.</text>
</comment>
<evidence type="ECO:0000256" key="8">
    <source>
        <dbReference type="ARBA" id="ARBA00022490"/>
    </source>
</evidence>
<dbReference type="EC" id="3.1.26.4" evidence="6 14"/>
<evidence type="ECO:0000256" key="5">
    <source>
        <dbReference type="ARBA" id="ARBA00007383"/>
    </source>
</evidence>
<dbReference type="NCBIfam" id="NF000595">
    <property type="entry name" value="PRK00015.1-3"/>
    <property type="match status" value="1"/>
</dbReference>
<feature type="binding site" evidence="14 15">
    <location>
        <position position="45"/>
    </location>
    <ligand>
        <name>a divalent metal cation</name>
        <dbReference type="ChEBI" id="CHEBI:60240"/>
    </ligand>
</feature>
<evidence type="ECO:0000256" key="11">
    <source>
        <dbReference type="ARBA" id="ARBA00022759"/>
    </source>
</evidence>
<name>A0A840IU24_9PSEU</name>
<sequence>MSIVPVPRIPAEPPRPPRAVVRGELFWGLQGALERRGLGPVAGVDEAGAGACAGPLVVASCVLRPGDGVRLPELTDSKMLTAKARDRVYDRVLQRALDYAIVVIPTEQVDLLGIRVMNLEGMRRAVAALRSHPGYVLTDGFPVPGIPAPNAAVIKGDRSVAAIAAASVLAKVTRDRFMTGLHGELPHYGFDVHKGYSTSDHLAALREHGPSPAHRWSYTNVATVAAAHGLTPPHPVVLTYAALENSLEKPGGPVRATGRSVGKNERSAAGAGRTRGGARIT</sequence>
<evidence type="ECO:0000256" key="13">
    <source>
        <dbReference type="ARBA" id="ARBA00023211"/>
    </source>
</evidence>
<evidence type="ECO:0000256" key="2">
    <source>
        <dbReference type="ARBA" id="ARBA00001946"/>
    </source>
</evidence>
<keyword evidence="10 14" id="KW-0479">Metal-binding</keyword>
<evidence type="ECO:0000256" key="3">
    <source>
        <dbReference type="ARBA" id="ARBA00004065"/>
    </source>
</evidence>
<evidence type="ECO:0000256" key="1">
    <source>
        <dbReference type="ARBA" id="ARBA00000077"/>
    </source>
</evidence>
<evidence type="ECO:0000256" key="7">
    <source>
        <dbReference type="ARBA" id="ARBA00019179"/>
    </source>
</evidence>
<evidence type="ECO:0000313" key="20">
    <source>
        <dbReference type="Proteomes" id="UP000581769"/>
    </source>
</evidence>
<comment type="function">
    <text evidence="3 14 16">Endonuclease that specifically degrades the RNA of RNA-DNA hybrids.</text>
</comment>
<protein>
    <recommendedName>
        <fullName evidence="7 14">Ribonuclease HII</fullName>
        <shortName evidence="14">RNase HII</shortName>
        <ecNumber evidence="6 14">3.1.26.4</ecNumber>
    </recommendedName>
</protein>
<dbReference type="PANTHER" id="PTHR10954:SF18">
    <property type="entry name" value="RIBONUCLEASE HII"/>
    <property type="match status" value="1"/>
</dbReference>
<dbReference type="SUPFAM" id="SSF53098">
    <property type="entry name" value="Ribonuclease H-like"/>
    <property type="match status" value="1"/>
</dbReference>
<feature type="compositionally biased region" description="Low complexity" evidence="17">
    <location>
        <begin position="267"/>
        <end position="281"/>
    </location>
</feature>
<evidence type="ECO:0000256" key="15">
    <source>
        <dbReference type="PROSITE-ProRule" id="PRU01319"/>
    </source>
</evidence>
<dbReference type="NCBIfam" id="NF000598">
    <property type="entry name" value="PRK00015.2-2"/>
    <property type="match status" value="1"/>
</dbReference>
<dbReference type="InterPro" id="IPR001352">
    <property type="entry name" value="RNase_HII/HIII"/>
</dbReference>
<evidence type="ECO:0000256" key="6">
    <source>
        <dbReference type="ARBA" id="ARBA00012180"/>
    </source>
</evidence>
<dbReference type="HAMAP" id="MF_00052_B">
    <property type="entry name" value="RNase_HII_B"/>
    <property type="match status" value="1"/>
</dbReference>
<comment type="catalytic activity">
    <reaction evidence="1 14 15 16">
        <text>Endonucleolytic cleavage to 5'-phosphomonoester.</text>
        <dbReference type="EC" id="3.1.26.4"/>
    </reaction>
</comment>
<keyword evidence="12 14" id="KW-0378">Hydrolase</keyword>
<comment type="cofactor">
    <cofactor evidence="14 15">
        <name>Mn(2+)</name>
        <dbReference type="ChEBI" id="CHEBI:29035"/>
    </cofactor>
    <cofactor evidence="14 15">
        <name>Mg(2+)</name>
        <dbReference type="ChEBI" id="CHEBI:18420"/>
    </cofactor>
    <text evidence="14 15">Manganese or magnesium. Binds 1 divalent metal ion per monomer in the absence of substrate. May bind a second metal ion after substrate binding.</text>
</comment>
<feature type="binding site" evidence="14 15">
    <location>
        <position position="139"/>
    </location>
    <ligand>
        <name>a divalent metal cation</name>
        <dbReference type="ChEBI" id="CHEBI:60240"/>
    </ligand>
</feature>
<gene>
    <name evidence="14" type="primary">rnhB</name>
    <name evidence="19" type="ORF">BJY18_002778</name>
</gene>
<comment type="subcellular location">
    <subcellularLocation>
        <location evidence="4 14">Cytoplasm</location>
    </subcellularLocation>
</comment>
<dbReference type="GO" id="GO:0043137">
    <property type="term" value="P:DNA replication, removal of RNA primer"/>
    <property type="evidence" value="ECO:0007669"/>
    <property type="project" value="TreeGrafter"/>
</dbReference>
<dbReference type="Proteomes" id="UP000581769">
    <property type="component" value="Unassembled WGS sequence"/>
</dbReference>
<dbReference type="Pfam" id="PF01351">
    <property type="entry name" value="RNase_HII"/>
    <property type="match status" value="1"/>
</dbReference>
<dbReference type="GO" id="GO:0005737">
    <property type="term" value="C:cytoplasm"/>
    <property type="evidence" value="ECO:0007669"/>
    <property type="project" value="UniProtKB-SubCell"/>
</dbReference>
<evidence type="ECO:0000256" key="12">
    <source>
        <dbReference type="ARBA" id="ARBA00022801"/>
    </source>
</evidence>
<dbReference type="AlphaFoldDB" id="A0A840IU24"/>
<dbReference type="GO" id="GO:0004523">
    <property type="term" value="F:RNA-DNA hybrid ribonuclease activity"/>
    <property type="evidence" value="ECO:0007669"/>
    <property type="project" value="UniProtKB-UniRule"/>
</dbReference>
<dbReference type="CDD" id="cd07182">
    <property type="entry name" value="RNase_HII_bacteria_HII_like"/>
    <property type="match status" value="1"/>
</dbReference>
<keyword evidence="13 14" id="KW-0464">Manganese</keyword>
<organism evidence="19 20">
    <name type="scientific">Amycolatopsis jiangsuensis</name>
    <dbReference type="NCBI Taxonomy" id="1181879"/>
    <lineage>
        <taxon>Bacteria</taxon>
        <taxon>Bacillati</taxon>
        <taxon>Actinomycetota</taxon>
        <taxon>Actinomycetes</taxon>
        <taxon>Pseudonocardiales</taxon>
        <taxon>Pseudonocardiaceae</taxon>
        <taxon>Amycolatopsis</taxon>
    </lineage>
</organism>
<feature type="domain" description="RNase H type-2" evidence="18">
    <location>
        <begin position="39"/>
        <end position="233"/>
    </location>
</feature>
<comment type="caution">
    <text evidence="19">The sequence shown here is derived from an EMBL/GenBank/DDBJ whole genome shotgun (WGS) entry which is preliminary data.</text>
</comment>
<feature type="binding site" evidence="14 15">
    <location>
        <position position="46"/>
    </location>
    <ligand>
        <name>a divalent metal cation</name>
        <dbReference type="ChEBI" id="CHEBI:60240"/>
    </ligand>
</feature>
<keyword evidence="20" id="KW-1185">Reference proteome</keyword>
<dbReference type="InterPro" id="IPR024567">
    <property type="entry name" value="RNase_HII/HIII_dom"/>
</dbReference>